<feature type="chain" id="PRO_5034880808" evidence="2">
    <location>
        <begin position="18"/>
        <end position="331"/>
    </location>
</feature>
<dbReference type="EMBL" id="CAJMWX010001469">
    <property type="protein sequence ID" value="CAE6490604.1"/>
    <property type="molecule type" value="Genomic_DNA"/>
</dbReference>
<accession>A0A8H3H7E6</accession>
<evidence type="ECO:0000313" key="3">
    <source>
        <dbReference type="EMBL" id="CAE6490604.1"/>
    </source>
</evidence>
<evidence type="ECO:0000256" key="2">
    <source>
        <dbReference type="SAM" id="SignalP"/>
    </source>
</evidence>
<organism evidence="3 4">
    <name type="scientific">Rhizoctonia solani</name>
    <dbReference type="NCBI Taxonomy" id="456999"/>
    <lineage>
        <taxon>Eukaryota</taxon>
        <taxon>Fungi</taxon>
        <taxon>Dikarya</taxon>
        <taxon>Basidiomycota</taxon>
        <taxon>Agaricomycotina</taxon>
        <taxon>Agaricomycetes</taxon>
        <taxon>Cantharellales</taxon>
        <taxon>Ceratobasidiaceae</taxon>
        <taxon>Rhizoctonia</taxon>
    </lineage>
</organism>
<gene>
    <name evidence="3" type="ORF">RDB_LOCUS139415</name>
</gene>
<proteinExistence type="predicted"/>
<dbReference type="AlphaFoldDB" id="A0A8H3H7E6"/>
<name>A0A8H3H7E6_9AGAM</name>
<protein>
    <submittedName>
        <fullName evidence="3">Uncharacterized protein</fullName>
    </submittedName>
</protein>
<feature type="region of interest" description="Disordered" evidence="1">
    <location>
        <begin position="121"/>
        <end position="141"/>
    </location>
</feature>
<keyword evidence="2" id="KW-0732">Signal</keyword>
<feature type="signal peptide" evidence="2">
    <location>
        <begin position="1"/>
        <end position="17"/>
    </location>
</feature>
<evidence type="ECO:0000256" key="1">
    <source>
        <dbReference type="SAM" id="MobiDB-lite"/>
    </source>
</evidence>
<evidence type="ECO:0000313" key="4">
    <source>
        <dbReference type="Proteomes" id="UP000663888"/>
    </source>
</evidence>
<comment type="caution">
    <text evidence="3">The sequence shown here is derived from an EMBL/GenBank/DDBJ whole genome shotgun (WGS) entry which is preliminary data.</text>
</comment>
<sequence>MALIWLSLILLTALANATTEQLFLKLNGKYASAGSVSQCDDIEVTFGGGKPPYKFVVWADDQFNAVSYVPMDTAGTAIWSVQANPIKVSLYLKDSAGSSVHSQSLSVISGPVGCYGSTPIVRKNGQGTNSTPNGPKPSPDILHDCRQDGPAKCQFTPNGQSGVYFQQALIGNVFANCYSTKSVKQTFSGSTTITDNWSVQVGPEFGTPVNRISVITQVSRGDARTVTQTFEWDVDPGQQTALVAVGRFNCLYGGLNLNYSNGTSVSLQDAVYFQSTGEKATVTRLDIKCGEDWPSWNATTGTNGAGTMRSTSPILYGLGALVLALFLVDLL</sequence>
<dbReference type="Proteomes" id="UP000663888">
    <property type="component" value="Unassembled WGS sequence"/>
</dbReference>
<reference evidence="3" key="1">
    <citation type="submission" date="2021-01" db="EMBL/GenBank/DDBJ databases">
        <authorList>
            <person name="Kaushik A."/>
        </authorList>
    </citation>
    <scope>NUCLEOTIDE SEQUENCE</scope>
    <source>
        <strain evidence="3">AG4-R118</strain>
    </source>
</reference>